<sequence length="536" mass="61454">MTQHSDISLSSTFHALPNEIVGTICSQLPNGDIKTLRLTCRLLRDISYLNFDRVFISANPRNVEVLLAIANHDVFRHRVKEIIWDDAVLKDVADKDNDGPSGYSSGESDSEDDAANEDEEIMSRDLTIHLKDTIDSANGRLRERCTRNTYYSDNKQHRQLEKLMRSRDSLAYWNFLLEQQAEVLESGADEAAFRYAVQRFPRLTKVTVTPAAHGFLFMPLYQTPMIRAFPYGFVYPLPRGWPSDECLVLDYSDGFPDGWENEEEKKQWRGVCIVSMVLADLVETLQISELALDGHKLPTGIDYTLFKRPNAEYDNLCKIVEQPGFKSITLSLITGYISDREPEDFDFYRNGMISKLLARAPDLESFIYQTDYSQGYAAAEEEEIFVSLSDIFPIDMWSTGKLKHFGLHGILVTQDDLISFLAKLPPTLESVDLSFLAMAGDENYAGLLTDMRDKLNWRHRPSGQRIQIHFSPQERNISYDGCYRSLDKEVQEYIYEHGPMPFQFVERFRAPFLPPGTGIILDRFDPDFKGIPKYET</sequence>
<organism evidence="3 4">
    <name type="scientific">Fusarium flagelliforme</name>
    <dbReference type="NCBI Taxonomy" id="2675880"/>
    <lineage>
        <taxon>Eukaryota</taxon>
        <taxon>Fungi</taxon>
        <taxon>Dikarya</taxon>
        <taxon>Ascomycota</taxon>
        <taxon>Pezizomycotina</taxon>
        <taxon>Sordariomycetes</taxon>
        <taxon>Hypocreomycetidae</taxon>
        <taxon>Hypocreales</taxon>
        <taxon>Nectriaceae</taxon>
        <taxon>Fusarium</taxon>
        <taxon>Fusarium incarnatum-equiseti species complex</taxon>
    </lineage>
</organism>
<reference evidence="3 4" key="1">
    <citation type="journal article" date="2018" name="PLoS Pathog.">
        <title>Evolution of structural diversity of trichothecenes, a family of toxins produced by plant pathogenic and entomopathogenic fungi.</title>
        <authorList>
            <person name="Proctor R.H."/>
            <person name="McCormick S.P."/>
            <person name="Kim H.S."/>
            <person name="Cardoza R.E."/>
            <person name="Stanley A.M."/>
            <person name="Lindo L."/>
            <person name="Kelly A."/>
            <person name="Brown D.W."/>
            <person name="Lee T."/>
            <person name="Vaughan M.M."/>
            <person name="Alexander N.J."/>
            <person name="Busman M."/>
            <person name="Gutierrez S."/>
        </authorList>
    </citation>
    <scope>NUCLEOTIDE SEQUENCE [LARGE SCALE GENOMIC DNA]</scope>
    <source>
        <strain evidence="3 4">NRRL 13405</strain>
    </source>
</reference>
<dbReference type="InterPro" id="IPR001810">
    <property type="entry name" value="F-box_dom"/>
</dbReference>
<dbReference type="PROSITE" id="PS50181">
    <property type="entry name" value="FBOX"/>
    <property type="match status" value="1"/>
</dbReference>
<dbReference type="SUPFAM" id="SSF81383">
    <property type="entry name" value="F-box domain"/>
    <property type="match status" value="1"/>
</dbReference>
<feature type="compositionally biased region" description="Acidic residues" evidence="1">
    <location>
        <begin position="108"/>
        <end position="117"/>
    </location>
</feature>
<feature type="region of interest" description="Disordered" evidence="1">
    <location>
        <begin position="95"/>
        <end position="117"/>
    </location>
</feature>
<protein>
    <recommendedName>
        <fullName evidence="2">F-box domain-containing protein</fullName>
    </recommendedName>
</protein>
<name>A0A395MLT0_9HYPO</name>
<dbReference type="STRING" id="2594813.A0A395MLT0"/>
<evidence type="ECO:0000259" key="2">
    <source>
        <dbReference type="PROSITE" id="PS50181"/>
    </source>
</evidence>
<dbReference type="AlphaFoldDB" id="A0A395MLT0"/>
<proteinExistence type="predicted"/>
<dbReference type="EMBL" id="PXXK01000193">
    <property type="protein sequence ID" value="RFN48872.1"/>
    <property type="molecule type" value="Genomic_DNA"/>
</dbReference>
<comment type="caution">
    <text evidence="3">The sequence shown here is derived from an EMBL/GenBank/DDBJ whole genome shotgun (WGS) entry which is preliminary data.</text>
</comment>
<dbReference type="Proteomes" id="UP000265631">
    <property type="component" value="Unassembled WGS sequence"/>
</dbReference>
<evidence type="ECO:0000313" key="3">
    <source>
        <dbReference type="EMBL" id="RFN48872.1"/>
    </source>
</evidence>
<gene>
    <name evidence="3" type="ORF">FIE12Z_6927</name>
</gene>
<evidence type="ECO:0000313" key="4">
    <source>
        <dbReference type="Proteomes" id="UP000265631"/>
    </source>
</evidence>
<feature type="domain" description="F-box" evidence="2">
    <location>
        <begin position="10"/>
        <end position="58"/>
    </location>
</feature>
<dbReference type="InterPro" id="IPR036047">
    <property type="entry name" value="F-box-like_dom_sf"/>
</dbReference>
<keyword evidence="4" id="KW-1185">Reference proteome</keyword>
<accession>A0A395MLT0</accession>
<evidence type="ECO:0000256" key="1">
    <source>
        <dbReference type="SAM" id="MobiDB-lite"/>
    </source>
</evidence>